<dbReference type="GO" id="GO:0003924">
    <property type="term" value="F:GTPase activity"/>
    <property type="evidence" value="ECO:0007669"/>
    <property type="project" value="InterPro"/>
</dbReference>
<reference evidence="2" key="2">
    <citation type="submission" date="2025-08" db="UniProtKB">
        <authorList>
            <consortium name="Ensembl"/>
        </authorList>
    </citation>
    <scope>IDENTIFICATION</scope>
</reference>
<dbReference type="InterPro" id="IPR001806">
    <property type="entry name" value="Small_GTPase"/>
</dbReference>
<name>A0A452QDF3_URSAM</name>
<dbReference type="AlphaFoldDB" id="A0A452QDF3"/>
<dbReference type="Proteomes" id="UP000291022">
    <property type="component" value="Unassembled WGS sequence"/>
</dbReference>
<evidence type="ECO:0000313" key="2">
    <source>
        <dbReference type="Ensembl" id="ENSUAMP00000002629.1"/>
    </source>
</evidence>
<proteinExistence type="predicted"/>
<keyword evidence="3" id="KW-1185">Reference proteome</keyword>
<reference evidence="3" key="1">
    <citation type="submission" date="2016-06" db="EMBL/GenBank/DDBJ databases">
        <title>De novo assembly and RNA-Seq shows season-dependent expression and editing in black bear kidneys.</title>
        <authorList>
            <person name="Korstanje R."/>
            <person name="Srivastava A."/>
            <person name="Sarsani V.K."/>
            <person name="Sheehan S.M."/>
            <person name="Seger R.L."/>
            <person name="Barter M.E."/>
            <person name="Lindqvist C."/>
            <person name="Brody L.C."/>
            <person name="Mullikin J.C."/>
        </authorList>
    </citation>
    <scope>NUCLEOTIDE SEQUENCE [LARGE SCALE GENOMIC DNA]</scope>
</reference>
<reference evidence="2" key="3">
    <citation type="submission" date="2025-09" db="UniProtKB">
        <authorList>
            <consortium name="Ensembl"/>
        </authorList>
    </citation>
    <scope>IDENTIFICATION</scope>
</reference>
<dbReference type="GO" id="GO:0005525">
    <property type="term" value="F:GTP binding"/>
    <property type="evidence" value="ECO:0007669"/>
    <property type="project" value="InterPro"/>
</dbReference>
<dbReference type="Gene3D" id="3.40.50.300">
    <property type="entry name" value="P-loop containing nucleotide triphosphate hydrolases"/>
    <property type="match status" value="1"/>
</dbReference>
<dbReference type="InterPro" id="IPR027417">
    <property type="entry name" value="P-loop_NTPase"/>
</dbReference>
<accession>A0A452QDF3</accession>
<protein>
    <submittedName>
        <fullName evidence="2">Uncharacterized protein</fullName>
    </submittedName>
</protein>
<evidence type="ECO:0000313" key="3">
    <source>
        <dbReference type="Proteomes" id="UP000291022"/>
    </source>
</evidence>
<keyword evidence="1" id="KW-0547">Nucleotide-binding</keyword>
<dbReference type="Pfam" id="PF00071">
    <property type="entry name" value="Ras"/>
    <property type="match status" value="1"/>
</dbReference>
<organism evidence="2 3">
    <name type="scientific">Ursus americanus</name>
    <name type="common">American black bear</name>
    <name type="synonym">Euarctos americanus</name>
    <dbReference type="NCBI Taxonomy" id="9643"/>
    <lineage>
        <taxon>Eukaryota</taxon>
        <taxon>Metazoa</taxon>
        <taxon>Chordata</taxon>
        <taxon>Craniata</taxon>
        <taxon>Vertebrata</taxon>
        <taxon>Euteleostomi</taxon>
        <taxon>Mammalia</taxon>
        <taxon>Eutheria</taxon>
        <taxon>Laurasiatheria</taxon>
        <taxon>Carnivora</taxon>
        <taxon>Caniformia</taxon>
        <taxon>Ursidae</taxon>
        <taxon>Ursus</taxon>
    </lineage>
</organism>
<sequence length="50" mass="5235">SPASGWGWGGGSLLSEESLVILGSGGIGKSALTIQFVQGIFKLWLKIFQI</sequence>
<evidence type="ECO:0000256" key="1">
    <source>
        <dbReference type="ARBA" id="ARBA00022741"/>
    </source>
</evidence>
<dbReference type="Ensembl" id="ENSUAMT00000002994.1">
    <property type="protein sequence ID" value="ENSUAMP00000002629.1"/>
    <property type="gene ID" value="ENSUAMG00000002391.1"/>
</dbReference>